<evidence type="ECO:0000313" key="1">
    <source>
        <dbReference type="EMBL" id="KAA5536392.1"/>
    </source>
</evidence>
<dbReference type="RefSeq" id="WP_150030963.1">
    <property type="nucleotide sequence ID" value="NZ_VWSH01000001.1"/>
</dbReference>
<evidence type="ECO:0000313" key="2">
    <source>
        <dbReference type="Proteomes" id="UP000323632"/>
    </source>
</evidence>
<proteinExistence type="predicted"/>
<comment type="caution">
    <text evidence="1">The sequence shown here is derived from an EMBL/GenBank/DDBJ whole genome shotgun (WGS) entry which is preliminary data.</text>
</comment>
<dbReference type="AlphaFoldDB" id="A0A5M6CR13"/>
<protein>
    <submittedName>
        <fullName evidence="1">Uncharacterized protein</fullName>
    </submittedName>
</protein>
<dbReference type="EMBL" id="VWSH01000001">
    <property type="protein sequence ID" value="KAA5536392.1"/>
    <property type="molecule type" value="Genomic_DNA"/>
</dbReference>
<sequence>MMSKILLRVAAIVAINLLSVVYSFAQMHYDAGYVITNKGERIECFIRNEDWTGTKQECRYKLSKKGKKFVAGYNEIKAFQIYGEAKHEKHVVTFTKTPSRFTDPRVFEVSTDTLFLAVLVEGNPSLLVYDYAGYTNFFYALSDDAPVSLEYKESLDKAILYKNFQFWDQLKSLANNCRSIDENSVRKVKYTYHDLIGIFSEINKCNGVPYKAIDEKRIRNLFKIGITLTPGITQSDVVVNKFQVFYGDKINNQSIGNKTSFRLGTEIRLYSTGYRGWAAFFEPCYQHYGKADVMTDQNHGINMDLNYIDLGVGVRYSFSAGEALDFFVNALYVPYSFRMGSNAIYYDTYTPNTQHTFSISSLIRATAVL</sequence>
<gene>
    <name evidence="1" type="ORF">F0919_01615</name>
</gene>
<keyword evidence="2" id="KW-1185">Reference proteome</keyword>
<dbReference type="Proteomes" id="UP000323632">
    <property type="component" value="Unassembled WGS sequence"/>
</dbReference>
<name>A0A5M6CR13_9BACT</name>
<accession>A0A5M6CR13</accession>
<reference evidence="1 2" key="1">
    <citation type="submission" date="2019-09" db="EMBL/GenBank/DDBJ databases">
        <title>Genome sequence and assembly of Taibaiella sp.</title>
        <authorList>
            <person name="Chhetri G."/>
        </authorList>
    </citation>
    <scope>NUCLEOTIDE SEQUENCE [LARGE SCALE GENOMIC DNA]</scope>
    <source>
        <strain evidence="1 2">KVB11</strain>
    </source>
</reference>
<organism evidence="1 2">
    <name type="scientific">Taibaiella lutea</name>
    <dbReference type="NCBI Taxonomy" id="2608001"/>
    <lineage>
        <taxon>Bacteria</taxon>
        <taxon>Pseudomonadati</taxon>
        <taxon>Bacteroidota</taxon>
        <taxon>Chitinophagia</taxon>
        <taxon>Chitinophagales</taxon>
        <taxon>Chitinophagaceae</taxon>
        <taxon>Taibaiella</taxon>
    </lineage>
</organism>